<accession>A0A7G9W3M0</accession>
<keyword evidence="3" id="KW-1185">Reference proteome</keyword>
<proteinExistence type="predicted"/>
<feature type="transmembrane region" description="Helical" evidence="1">
    <location>
        <begin position="82"/>
        <end position="103"/>
    </location>
</feature>
<dbReference type="EMBL" id="CP058559">
    <property type="protein sequence ID" value="QNO13282.1"/>
    <property type="molecule type" value="Genomic_DNA"/>
</dbReference>
<keyword evidence="1" id="KW-0812">Transmembrane</keyword>
<dbReference type="RefSeq" id="WP_213166957.1">
    <property type="nucleotide sequence ID" value="NZ_CP058559.1"/>
</dbReference>
<name>A0A7G9W3M0_ALKCA</name>
<sequence>MEKKERILLCFSGVFTVLTLGLTYIVLNYDLIAFDGAIYKWFNSWWREGFTPIVRAFTLLADSKVCFVLTGLAISFLAYKKLYYYAFLITTSAGGGVAIAYAMKLTIARERQTV</sequence>
<dbReference type="KEGG" id="acae:HYG86_00050"/>
<organism evidence="2 3">
    <name type="scientific">Alkalicella caledoniensis</name>
    <dbReference type="NCBI Taxonomy" id="2731377"/>
    <lineage>
        <taxon>Bacteria</taxon>
        <taxon>Bacillati</taxon>
        <taxon>Bacillota</taxon>
        <taxon>Clostridia</taxon>
        <taxon>Eubacteriales</taxon>
        <taxon>Proteinivoracaceae</taxon>
        <taxon>Alkalicella</taxon>
    </lineage>
</organism>
<reference evidence="2 3" key="1">
    <citation type="submission" date="2020-07" db="EMBL/GenBank/DDBJ databases">
        <title>Alkalicella. sp. LB2 genome.</title>
        <authorList>
            <person name="Postec A."/>
            <person name="Quemeneur M."/>
        </authorList>
    </citation>
    <scope>NUCLEOTIDE SEQUENCE [LARGE SCALE GENOMIC DNA]</scope>
    <source>
        <strain evidence="2 3">LB2</strain>
    </source>
</reference>
<dbReference type="Proteomes" id="UP000516160">
    <property type="component" value="Chromosome"/>
</dbReference>
<keyword evidence="1" id="KW-1133">Transmembrane helix</keyword>
<evidence type="ECO:0000313" key="3">
    <source>
        <dbReference type="Proteomes" id="UP000516160"/>
    </source>
</evidence>
<gene>
    <name evidence="2" type="ORF">HYG86_00050</name>
</gene>
<keyword evidence="1" id="KW-0472">Membrane</keyword>
<evidence type="ECO:0000256" key="1">
    <source>
        <dbReference type="SAM" id="Phobius"/>
    </source>
</evidence>
<feature type="transmembrane region" description="Helical" evidence="1">
    <location>
        <begin position="7"/>
        <end position="27"/>
    </location>
</feature>
<evidence type="ECO:0000313" key="2">
    <source>
        <dbReference type="EMBL" id="QNO13282.1"/>
    </source>
</evidence>
<dbReference type="AlphaFoldDB" id="A0A7G9W3M0"/>
<dbReference type="SUPFAM" id="SSF48317">
    <property type="entry name" value="Acid phosphatase/Vanadium-dependent haloperoxidase"/>
    <property type="match status" value="1"/>
</dbReference>
<dbReference type="InterPro" id="IPR036938">
    <property type="entry name" value="PAP2/HPO_sf"/>
</dbReference>
<protein>
    <submittedName>
        <fullName evidence="2">Uncharacterized protein</fullName>
    </submittedName>
</protein>